<dbReference type="PANTHER" id="PTHR34698">
    <property type="entry name" value="5-OXOPROLINASE SUBUNIT B"/>
    <property type="match status" value="1"/>
</dbReference>
<dbReference type="Gene3D" id="2.40.100.10">
    <property type="entry name" value="Cyclophilin-like"/>
    <property type="match status" value="1"/>
</dbReference>
<comment type="caution">
    <text evidence="5">The sequence shown here is derived from an EMBL/GenBank/DDBJ whole genome shotgun (WGS) entry which is preliminary data.</text>
</comment>
<dbReference type="InterPro" id="IPR029000">
    <property type="entry name" value="Cyclophilin-like_dom_sf"/>
</dbReference>
<evidence type="ECO:0000313" key="5">
    <source>
        <dbReference type="EMBL" id="TCI08805.1"/>
    </source>
</evidence>
<dbReference type="InterPro" id="IPR010016">
    <property type="entry name" value="PxpB"/>
</dbReference>
<dbReference type="GO" id="GO:0005524">
    <property type="term" value="F:ATP binding"/>
    <property type="evidence" value="ECO:0007669"/>
    <property type="project" value="UniProtKB-KW"/>
</dbReference>
<keyword evidence="6" id="KW-1185">Reference proteome</keyword>
<evidence type="ECO:0000256" key="2">
    <source>
        <dbReference type="ARBA" id="ARBA00022801"/>
    </source>
</evidence>
<protein>
    <submittedName>
        <fullName evidence="5">5-oxoprolinase subunit PxpB</fullName>
        <ecNumber evidence="5">3.5.2.9</ecNumber>
    </submittedName>
</protein>
<reference evidence="5 6" key="1">
    <citation type="submission" date="2019-02" db="EMBL/GenBank/DDBJ databases">
        <title>Dyella amyloliquefaciens sp. nov., isolated from forest soil.</title>
        <authorList>
            <person name="Gao Z.-H."/>
            <person name="Qiu L.-H."/>
        </authorList>
    </citation>
    <scope>NUCLEOTIDE SEQUENCE [LARGE SCALE GENOMIC DNA]</scope>
    <source>
        <strain evidence="5 6">KACC 12747</strain>
    </source>
</reference>
<dbReference type="Pfam" id="PF02682">
    <property type="entry name" value="CT_C_D"/>
    <property type="match status" value="1"/>
</dbReference>
<evidence type="ECO:0000256" key="1">
    <source>
        <dbReference type="ARBA" id="ARBA00022741"/>
    </source>
</evidence>
<name>A0A4R0YQQ9_9GAMM</name>
<dbReference type="AlphaFoldDB" id="A0A4R0YQQ9"/>
<dbReference type="EMBL" id="SJTG01000003">
    <property type="protein sequence ID" value="TCI08805.1"/>
    <property type="molecule type" value="Genomic_DNA"/>
</dbReference>
<accession>A0A4R0YQQ9</accession>
<keyword evidence="3" id="KW-0067">ATP-binding</keyword>
<feature type="domain" description="Carboxyltransferase" evidence="4">
    <location>
        <begin position="5"/>
        <end position="210"/>
    </location>
</feature>
<evidence type="ECO:0000313" key="6">
    <source>
        <dbReference type="Proteomes" id="UP000291822"/>
    </source>
</evidence>
<dbReference type="Gene3D" id="3.30.1360.40">
    <property type="match status" value="1"/>
</dbReference>
<proteinExistence type="predicted"/>
<dbReference type="NCBIfam" id="TIGR00370">
    <property type="entry name" value="5-oxoprolinase subunit PxpB"/>
    <property type="match status" value="1"/>
</dbReference>
<keyword evidence="1" id="KW-0547">Nucleotide-binding</keyword>
<gene>
    <name evidence="5" type="primary">pxpB</name>
    <name evidence="5" type="ORF">EZM97_21350</name>
</gene>
<dbReference type="EC" id="3.5.2.9" evidence="5"/>
<dbReference type="Proteomes" id="UP000291822">
    <property type="component" value="Unassembled WGS sequence"/>
</dbReference>
<dbReference type="RefSeq" id="WP_131410586.1">
    <property type="nucleotide sequence ID" value="NZ_SJTG01000003.1"/>
</dbReference>
<dbReference type="PANTHER" id="PTHR34698:SF2">
    <property type="entry name" value="5-OXOPROLINASE SUBUNIT B"/>
    <property type="match status" value="1"/>
</dbReference>
<sequence>MGTEPVIETFAEDALLLRFGSTIEPRVNAQVHAAAAALRERLPGVECVPAYASLLLRFEPADWRDADGAQPGARLREAVIQALRAGADAVASPREVTVPVWYGGAAGPDLAAVAAHARFAADEVIARHCGATYRVAMLGFAPGFPYLLGLDPALAMPRRTDPRLSVPTGSVAIGGNQTGIYPQTLPGGWQLIGRTPLALFDLGAPSPSLLQPGDCVRFQAIDEDAFRRLAAAAEAGR</sequence>
<dbReference type="SMART" id="SM00796">
    <property type="entry name" value="AHS1"/>
    <property type="match status" value="1"/>
</dbReference>
<evidence type="ECO:0000259" key="4">
    <source>
        <dbReference type="SMART" id="SM00796"/>
    </source>
</evidence>
<dbReference type="GO" id="GO:0017168">
    <property type="term" value="F:5-oxoprolinase (ATP-hydrolyzing) activity"/>
    <property type="evidence" value="ECO:0007669"/>
    <property type="project" value="UniProtKB-EC"/>
</dbReference>
<dbReference type="InterPro" id="IPR003833">
    <property type="entry name" value="CT_C_D"/>
</dbReference>
<organism evidence="5 6">
    <name type="scientific">Dyella soli</name>
    <dbReference type="NCBI Taxonomy" id="522319"/>
    <lineage>
        <taxon>Bacteria</taxon>
        <taxon>Pseudomonadati</taxon>
        <taxon>Pseudomonadota</taxon>
        <taxon>Gammaproteobacteria</taxon>
        <taxon>Lysobacterales</taxon>
        <taxon>Rhodanobacteraceae</taxon>
        <taxon>Dyella</taxon>
    </lineage>
</organism>
<keyword evidence="2 5" id="KW-0378">Hydrolase</keyword>
<dbReference type="SUPFAM" id="SSF50891">
    <property type="entry name" value="Cyclophilin-like"/>
    <property type="match status" value="1"/>
</dbReference>
<dbReference type="SUPFAM" id="SSF160467">
    <property type="entry name" value="PH0987 N-terminal domain-like"/>
    <property type="match status" value="1"/>
</dbReference>
<evidence type="ECO:0000256" key="3">
    <source>
        <dbReference type="ARBA" id="ARBA00022840"/>
    </source>
</evidence>